<proteinExistence type="predicted"/>
<evidence type="ECO:0000313" key="2">
    <source>
        <dbReference type="EMBL" id="QIS18527.1"/>
    </source>
</evidence>
<evidence type="ECO:0000313" key="3">
    <source>
        <dbReference type="Proteomes" id="UP000500953"/>
    </source>
</evidence>
<accession>A0A6G9YZI5</accession>
<dbReference type="RefSeq" id="WP_167485853.1">
    <property type="nucleotide sequence ID" value="NZ_CP046173.1"/>
</dbReference>
<dbReference type="Proteomes" id="UP000500953">
    <property type="component" value="Chromosome"/>
</dbReference>
<dbReference type="AlphaFoldDB" id="A0A6G9YZI5"/>
<name>A0A6G9YZI5_9NOCA</name>
<reference evidence="2 3" key="1">
    <citation type="journal article" date="2019" name="ACS Chem. Biol.">
        <title>Identification and Mobilization of a Cryptic Antibiotic Biosynthesis Gene Locus from a Human-Pathogenic Nocardia Isolate.</title>
        <authorList>
            <person name="Herisse M."/>
            <person name="Ishida K."/>
            <person name="Porter J.L."/>
            <person name="Howden B."/>
            <person name="Hertweck C."/>
            <person name="Stinear T.P."/>
            <person name="Pidot S.J."/>
        </authorList>
    </citation>
    <scope>NUCLEOTIDE SEQUENCE [LARGE SCALE GENOMIC DNA]</scope>
    <source>
        <strain evidence="2 3">AUSMDU00012715</strain>
    </source>
</reference>
<dbReference type="InterPro" id="IPR055849">
    <property type="entry name" value="DUF7426"/>
</dbReference>
<sequence>MAALRDLTEFYDPDLSLPIGGVIYKITCPGITEADRLRSLVADETLTATQEYAEIITILGQAREEMASNGVPDTMAMHAGRTALLHFGGSPDLGRAHWQFAQLADFVDIQAMLDAGTDGTTTKAQAD</sequence>
<evidence type="ECO:0000259" key="1">
    <source>
        <dbReference type="Pfam" id="PF24201"/>
    </source>
</evidence>
<dbReference type="Pfam" id="PF24201">
    <property type="entry name" value="DUF7426"/>
    <property type="match status" value="1"/>
</dbReference>
<organism evidence="2 3">
    <name type="scientific">Nocardia terpenica</name>
    <dbReference type="NCBI Taxonomy" id="455432"/>
    <lineage>
        <taxon>Bacteria</taxon>
        <taxon>Bacillati</taxon>
        <taxon>Actinomycetota</taxon>
        <taxon>Actinomycetes</taxon>
        <taxon>Mycobacteriales</taxon>
        <taxon>Nocardiaceae</taxon>
        <taxon>Nocardia</taxon>
    </lineage>
</organism>
<protein>
    <recommendedName>
        <fullName evidence="1">DUF7426 domain-containing protein</fullName>
    </recommendedName>
</protein>
<feature type="domain" description="DUF7426" evidence="1">
    <location>
        <begin position="5"/>
        <end position="105"/>
    </location>
</feature>
<gene>
    <name evidence="2" type="ORF">F6W96_09740</name>
</gene>
<dbReference type="EMBL" id="CP046173">
    <property type="protein sequence ID" value="QIS18527.1"/>
    <property type="molecule type" value="Genomic_DNA"/>
</dbReference>